<evidence type="ECO:0000256" key="3">
    <source>
        <dbReference type="SAM" id="SignalP"/>
    </source>
</evidence>
<sequence length="412" mass="43409">MRFRLCLFLLLGSAGVRTYAQTPTIFGASSPNWALIGNVTRVPRSQVNSFCSTPAGHEDDQVLLVLDGGQLAEPTLTFQGAAVIVHGALLTGIHENVQTDIDDTGRSLPLVFPDSSVDPNTGAVCDIILAAYTDLFASGTHRVSVTPNGDGPSQIVIFNATVFDVPIDLPGSPPDAESSSTTSAITATTTTTITSTTTPARNETSSTSTSRDSGSAPGASDQQKQQEQHQRSSIPIAAIVVPIVLVVLLTAMGLFFFRRRRAQRRLLTLSHNESNTVQPFPQSRPPATVARKGDAAALPPLSMAESSSNPMATERSQKHLLLAKPPLGDTSTETRSQATSSSAPAVASSDDTLTADPAQLLAIQQAVRRAGFSTQALLESLNRVQPESEGGVPNSSRSRNDGHDIAPPHYDA</sequence>
<gene>
    <name evidence="4" type="ORF">EXIGLDRAFT_832473</name>
</gene>
<proteinExistence type="predicted"/>
<dbReference type="OrthoDB" id="3324993at2759"/>
<feature type="compositionally biased region" description="Low complexity" evidence="1">
    <location>
        <begin position="178"/>
        <end position="215"/>
    </location>
</feature>
<reference evidence="4 5" key="1">
    <citation type="journal article" date="2016" name="Mol. Biol. Evol.">
        <title>Comparative Genomics of Early-Diverging Mushroom-Forming Fungi Provides Insights into the Origins of Lignocellulose Decay Capabilities.</title>
        <authorList>
            <person name="Nagy L.G."/>
            <person name="Riley R."/>
            <person name="Tritt A."/>
            <person name="Adam C."/>
            <person name="Daum C."/>
            <person name="Floudas D."/>
            <person name="Sun H."/>
            <person name="Yadav J.S."/>
            <person name="Pangilinan J."/>
            <person name="Larsson K.H."/>
            <person name="Matsuura K."/>
            <person name="Barry K."/>
            <person name="Labutti K."/>
            <person name="Kuo R."/>
            <person name="Ohm R.A."/>
            <person name="Bhattacharya S.S."/>
            <person name="Shirouzu T."/>
            <person name="Yoshinaga Y."/>
            <person name="Martin F.M."/>
            <person name="Grigoriev I.V."/>
            <person name="Hibbett D.S."/>
        </authorList>
    </citation>
    <scope>NUCLEOTIDE SEQUENCE [LARGE SCALE GENOMIC DNA]</scope>
    <source>
        <strain evidence="4 5">HHB12029</strain>
    </source>
</reference>
<keyword evidence="2" id="KW-0812">Transmembrane</keyword>
<feature type="chain" id="PRO_5007861758" description="Mid2 domain-containing protein" evidence="3">
    <location>
        <begin position="21"/>
        <end position="412"/>
    </location>
</feature>
<keyword evidence="5" id="KW-1185">Reference proteome</keyword>
<evidence type="ECO:0000256" key="1">
    <source>
        <dbReference type="SAM" id="MobiDB-lite"/>
    </source>
</evidence>
<accession>A0A165LLU9</accession>
<keyword evidence="2" id="KW-1133">Transmembrane helix</keyword>
<feature type="transmembrane region" description="Helical" evidence="2">
    <location>
        <begin position="234"/>
        <end position="257"/>
    </location>
</feature>
<feature type="region of interest" description="Disordered" evidence="1">
    <location>
        <begin position="275"/>
        <end position="295"/>
    </location>
</feature>
<keyword evidence="3" id="KW-0732">Signal</keyword>
<dbReference type="Proteomes" id="UP000077266">
    <property type="component" value="Unassembled WGS sequence"/>
</dbReference>
<evidence type="ECO:0000313" key="4">
    <source>
        <dbReference type="EMBL" id="KZV98028.1"/>
    </source>
</evidence>
<evidence type="ECO:0008006" key="6">
    <source>
        <dbReference type="Google" id="ProtNLM"/>
    </source>
</evidence>
<dbReference type="AlphaFoldDB" id="A0A165LLU9"/>
<feature type="region of interest" description="Disordered" evidence="1">
    <location>
        <begin position="325"/>
        <end position="351"/>
    </location>
</feature>
<feature type="compositionally biased region" description="Basic and acidic residues" evidence="1">
    <location>
        <begin position="398"/>
        <end position="412"/>
    </location>
</feature>
<feature type="region of interest" description="Disordered" evidence="1">
    <location>
        <begin position="381"/>
        <end position="412"/>
    </location>
</feature>
<protein>
    <recommendedName>
        <fullName evidence="6">Mid2 domain-containing protein</fullName>
    </recommendedName>
</protein>
<dbReference type="InParanoid" id="A0A165LLU9"/>
<keyword evidence="2" id="KW-0472">Membrane</keyword>
<feature type="signal peptide" evidence="3">
    <location>
        <begin position="1"/>
        <end position="20"/>
    </location>
</feature>
<evidence type="ECO:0000313" key="5">
    <source>
        <dbReference type="Proteomes" id="UP000077266"/>
    </source>
</evidence>
<feature type="compositionally biased region" description="Low complexity" evidence="1">
    <location>
        <begin position="336"/>
        <end position="349"/>
    </location>
</feature>
<evidence type="ECO:0000256" key="2">
    <source>
        <dbReference type="SAM" id="Phobius"/>
    </source>
</evidence>
<dbReference type="EMBL" id="KV425923">
    <property type="protein sequence ID" value="KZV98028.1"/>
    <property type="molecule type" value="Genomic_DNA"/>
</dbReference>
<name>A0A165LLU9_EXIGL</name>
<feature type="region of interest" description="Disordered" evidence="1">
    <location>
        <begin position="169"/>
        <end position="230"/>
    </location>
</feature>
<organism evidence="4 5">
    <name type="scientific">Exidia glandulosa HHB12029</name>
    <dbReference type="NCBI Taxonomy" id="1314781"/>
    <lineage>
        <taxon>Eukaryota</taxon>
        <taxon>Fungi</taxon>
        <taxon>Dikarya</taxon>
        <taxon>Basidiomycota</taxon>
        <taxon>Agaricomycotina</taxon>
        <taxon>Agaricomycetes</taxon>
        <taxon>Auriculariales</taxon>
        <taxon>Exidiaceae</taxon>
        <taxon>Exidia</taxon>
    </lineage>
</organism>